<dbReference type="RefSeq" id="WP_209139882.1">
    <property type="nucleotide sequence ID" value="NZ_JAGHKO010000004.1"/>
</dbReference>
<proteinExistence type="inferred from homology"/>
<dbReference type="SMART" id="SM00967">
    <property type="entry name" value="SpoU_sub_bind"/>
    <property type="match status" value="1"/>
</dbReference>
<sequence length="245" mass="26712">MLIKSQVKYIQSLSHKKLRDSEGVFVAEGPKLINELLSARLPLLQLYAVKEWIDVQDKQLAGPVTEITASELERISLLQTPNQVLGIFKKPVFTASRPARNTLSLMLDTIQDPGNLGTIIRCADWFGISQIFCSADCADAYNPKVVQATMGSIARVQVVYGELAAMLKEEPELPTYAAVLNGTDLRQLQPVKEGVIIIGNESKGISPEILALCRNRITIPRHGQAESLNAAVATGIILSHITGNL</sequence>
<keyword evidence="6" id="KW-1185">Reference proteome</keyword>
<evidence type="ECO:0000256" key="1">
    <source>
        <dbReference type="ARBA" id="ARBA00007228"/>
    </source>
</evidence>
<dbReference type="GO" id="GO:0032259">
    <property type="term" value="P:methylation"/>
    <property type="evidence" value="ECO:0007669"/>
    <property type="project" value="UniProtKB-KW"/>
</dbReference>
<dbReference type="InterPro" id="IPR029026">
    <property type="entry name" value="tRNA_m1G_MTases_N"/>
</dbReference>
<dbReference type="InterPro" id="IPR029028">
    <property type="entry name" value="Alpha/beta_knot_MTases"/>
</dbReference>
<evidence type="ECO:0000313" key="5">
    <source>
        <dbReference type="EMBL" id="MBO9201825.1"/>
    </source>
</evidence>
<dbReference type="SUPFAM" id="SSF75217">
    <property type="entry name" value="alpha/beta knot"/>
    <property type="match status" value="1"/>
</dbReference>
<dbReference type="Pfam" id="PF22435">
    <property type="entry name" value="MRM3-like_sub_bind"/>
    <property type="match status" value="1"/>
</dbReference>
<protein>
    <submittedName>
        <fullName evidence="5">RNA methyltransferase</fullName>
    </submittedName>
</protein>
<comment type="similarity">
    <text evidence="1">Belongs to the class IV-like SAM-binding methyltransferase superfamily. RNA methyltransferase TrmH family.</text>
</comment>
<keyword evidence="2 5" id="KW-0489">Methyltransferase</keyword>
<dbReference type="PANTHER" id="PTHR43191">
    <property type="entry name" value="RRNA METHYLTRANSFERASE 3"/>
    <property type="match status" value="1"/>
</dbReference>
<reference evidence="5 6" key="1">
    <citation type="submission" date="2021-03" db="EMBL/GenBank/DDBJ databases">
        <title>Assistant Professor.</title>
        <authorList>
            <person name="Huq M.A."/>
        </authorList>
    </citation>
    <scope>NUCLEOTIDE SEQUENCE [LARGE SCALE GENOMIC DNA]</scope>
    <source>
        <strain evidence="5 6">MAH-29</strain>
    </source>
</reference>
<dbReference type="InterPro" id="IPR053888">
    <property type="entry name" value="MRM3-like_sub_bind"/>
</dbReference>
<dbReference type="Proteomes" id="UP000677244">
    <property type="component" value="Unassembled WGS sequence"/>
</dbReference>
<evidence type="ECO:0000256" key="3">
    <source>
        <dbReference type="ARBA" id="ARBA00022679"/>
    </source>
</evidence>
<feature type="domain" description="RNA 2-O ribose methyltransferase substrate binding" evidence="4">
    <location>
        <begin position="26"/>
        <end position="94"/>
    </location>
</feature>
<evidence type="ECO:0000256" key="2">
    <source>
        <dbReference type="ARBA" id="ARBA00022603"/>
    </source>
</evidence>
<keyword evidence="3" id="KW-0808">Transferase</keyword>
<dbReference type="Gene3D" id="3.40.1280.10">
    <property type="match status" value="1"/>
</dbReference>
<name>A0ABS3YV95_9BACT</name>
<dbReference type="CDD" id="cd18109">
    <property type="entry name" value="SpoU-like_RNA-MTase"/>
    <property type="match status" value="1"/>
</dbReference>
<dbReference type="PANTHER" id="PTHR43191:SF2">
    <property type="entry name" value="RRNA METHYLTRANSFERASE 3, MITOCHONDRIAL"/>
    <property type="match status" value="1"/>
</dbReference>
<dbReference type="GO" id="GO:0008168">
    <property type="term" value="F:methyltransferase activity"/>
    <property type="evidence" value="ECO:0007669"/>
    <property type="project" value="UniProtKB-KW"/>
</dbReference>
<gene>
    <name evidence="5" type="ORF">J7I42_16195</name>
</gene>
<dbReference type="SUPFAM" id="SSF55315">
    <property type="entry name" value="L30e-like"/>
    <property type="match status" value="1"/>
</dbReference>
<dbReference type="Gene3D" id="3.30.1330.30">
    <property type="match status" value="1"/>
</dbReference>
<dbReference type="InterPro" id="IPR029064">
    <property type="entry name" value="Ribosomal_eL30-like_sf"/>
</dbReference>
<accession>A0ABS3YV95</accession>
<dbReference type="InterPro" id="IPR001537">
    <property type="entry name" value="SpoU_MeTrfase"/>
</dbReference>
<dbReference type="Pfam" id="PF00588">
    <property type="entry name" value="SpoU_methylase"/>
    <property type="match status" value="1"/>
</dbReference>
<dbReference type="InterPro" id="IPR051259">
    <property type="entry name" value="rRNA_Methyltransferase"/>
</dbReference>
<dbReference type="InterPro" id="IPR013123">
    <property type="entry name" value="SpoU_subst-bd"/>
</dbReference>
<evidence type="ECO:0000259" key="4">
    <source>
        <dbReference type="SMART" id="SM00967"/>
    </source>
</evidence>
<comment type="caution">
    <text evidence="5">The sequence shown here is derived from an EMBL/GenBank/DDBJ whole genome shotgun (WGS) entry which is preliminary data.</text>
</comment>
<evidence type="ECO:0000313" key="6">
    <source>
        <dbReference type="Proteomes" id="UP000677244"/>
    </source>
</evidence>
<dbReference type="EMBL" id="JAGHKO010000004">
    <property type="protein sequence ID" value="MBO9201825.1"/>
    <property type="molecule type" value="Genomic_DNA"/>
</dbReference>
<organism evidence="5 6">
    <name type="scientific">Niastella soli</name>
    <dbReference type="NCBI Taxonomy" id="2821487"/>
    <lineage>
        <taxon>Bacteria</taxon>
        <taxon>Pseudomonadati</taxon>
        <taxon>Bacteroidota</taxon>
        <taxon>Chitinophagia</taxon>
        <taxon>Chitinophagales</taxon>
        <taxon>Chitinophagaceae</taxon>
        <taxon>Niastella</taxon>
    </lineage>
</organism>